<comment type="caution">
    <text evidence="5">Lacks conserved residue(s) required for the propagation of feature annotation.</text>
</comment>
<dbReference type="SUPFAM" id="SSF57196">
    <property type="entry name" value="EGF/Laminin"/>
    <property type="match status" value="1"/>
</dbReference>
<gene>
    <name evidence="7" type="ORF">pdam_00015573</name>
</gene>
<keyword evidence="1 5" id="KW-0245">EGF-like domain</keyword>
<evidence type="ECO:0000313" key="7">
    <source>
        <dbReference type="EMBL" id="RMX53098.1"/>
    </source>
</evidence>
<dbReference type="FunFam" id="2.10.25.10:FF:000038">
    <property type="entry name" value="Fibrillin 2"/>
    <property type="match status" value="1"/>
</dbReference>
<proteinExistence type="predicted"/>
<evidence type="ECO:0000313" key="8">
    <source>
        <dbReference type="Proteomes" id="UP000275408"/>
    </source>
</evidence>
<dbReference type="PROSITE" id="PS50026">
    <property type="entry name" value="EGF_3"/>
    <property type="match status" value="1"/>
</dbReference>
<dbReference type="Pfam" id="PF12947">
    <property type="entry name" value="EGF_3"/>
    <property type="match status" value="1"/>
</dbReference>
<keyword evidence="2" id="KW-0732">Signal</keyword>
<name>A0A3M6UIB0_POCDA</name>
<keyword evidence="3" id="KW-0677">Repeat</keyword>
<dbReference type="AlphaFoldDB" id="A0A3M6UIB0"/>
<evidence type="ECO:0000256" key="5">
    <source>
        <dbReference type="PROSITE-ProRule" id="PRU00076"/>
    </source>
</evidence>
<evidence type="ECO:0000256" key="2">
    <source>
        <dbReference type="ARBA" id="ARBA00022729"/>
    </source>
</evidence>
<keyword evidence="4" id="KW-1015">Disulfide bond</keyword>
<dbReference type="Proteomes" id="UP000275408">
    <property type="component" value="Unassembled WGS sequence"/>
</dbReference>
<dbReference type="CDD" id="cd00054">
    <property type="entry name" value="EGF_CA"/>
    <property type="match status" value="1"/>
</dbReference>
<dbReference type="InterPro" id="IPR001881">
    <property type="entry name" value="EGF-like_Ca-bd_dom"/>
</dbReference>
<protein>
    <recommendedName>
        <fullName evidence="6">EGF-like domain-containing protein</fullName>
    </recommendedName>
</protein>
<evidence type="ECO:0000259" key="6">
    <source>
        <dbReference type="PROSITE" id="PS50026"/>
    </source>
</evidence>
<sequence>MVGSNWCRGRSVALLRHENGRNRCWQCFLSITFKLDIDECKGNKNVCDENAKCSNTVGSSNCTCKDGFIGDGHSRSGKKL</sequence>
<feature type="domain" description="EGF-like" evidence="6">
    <location>
        <begin position="36"/>
        <end position="74"/>
    </location>
</feature>
<comment type="caution">
    <text evidence="7">The sequence shown here is derived from an EMBL/GenBank/DDBJ whole genome shotgun (WGS) entry which is preliminary data.</text>
</comment>
<dbReference type="GO" id="GO:0005509">
    <property type="term" value="F:calcium ion binding"/>
    <property type="evidence" value="ECO:0007669"/>
    <property type="project" value="InterPro"/>
</dbReference>
<evidence type="ECO:0000256" key="1">
    <source>
        <dbReference type="ARBA" id="ARBA00022536"/>
    </source>
</evidence>
<organism evidence="7 8">
    <name type="scientific">Pocillopora damicornis</name>
    <name type="common">Cauliflower coral</name>
    <name type="synonym">Millepora damicornis</name>
    <dbReference type="NCBI Taxonomy" id="46731"/>
    <lineage>
        <taxon>Eukaryota</taxon>
        <taxon>Metazoa</taxon>
        <taxon>Cnidaria</taxon>
        <taxon>Anthozoa</taxon>
        <taxon>Hexacorallia</taxon>
        <taxon>Scleractinia</taxon>
        <taxon>Astrocoeniina</taxon>
        <taxon>Pocilloporidae</taxon>
        <taxon>Pocillopora</taxon>
    </lineage>
</organism>
<dbReference type="Gene3D" id="2.10.25.10">
    <property type="entry name" value="Laminin"/>
    <property type="match status" value="1"/>
</dbReference>
<dbReference type="SMART" id="SM00179">
    <property type="entry name" value="EGF_CA"/>
    <property type="match status" value="1"/>
</dbReference>
<reference evidence="7 8" key="1">
    <citation type="journal article" date="2018" name="Sci. Rep.">
        <title>Comparative analysis of the Pocillopora damicornis genome highlights role of immune system in coral evolution.</title>
        <authorList>
            <person name="Cunning R."/>
            <person name="Bay R.A."/>
            <person name="Gillette P."/>
            <person name="Baker A.C."/>
            <person name="Traylor-Knowles N."/>
        </authorList>
    </citation>
    <scope>NUCLEOTIDE SEQUENCE [LARGE SCALE GENOMIC DNA]</scope>
    <source>
        <strain evidence="7">RSMAS</strain>
        <tissue evidence="7">Whole animal</tissue>
    </source>
</reference>
<evidence type="ECO:0000256" key="3">
    <source>
        <dbReference type="ARBA" id="ARBA00022737"/>
    </source>
</evidence>
<accession>A0A3M6UIB0</accession>
<dbReference type="InterPro" id="IPR000742">
    <property type="entry name" value="EGF"/>
</dbReference>
<keyword evidence="8" id="KW-1185">Reference proteome</keyword>
<dbReference type="EMBL" id="RCHS01001512">
    <property type="protein sequence ID" value="RMX53098.1"/>
    <property type="molecule type" value="Genomic_DNA"/>
</dbReference>
<dbReference type="InterPro" id="IPR024731">
    <property type="entry name" value="NELL2-like_EGF"/>
</dbReference>
<evidence type="ECO:0000256" key="4">
    <source>
        <dbReference type="ARBA" id="ARBA00023157"/>
    </source>
</evidence>